<dbReference type="PANTHER" id="PTHR11358">
    <property type="entry name" value="ARGINASE/AGMATINASE"/>
    <property type="match status" value="1"/>
</dbReference>
<dbReference type="Gene3D" id="3.40.800.10">
    <property type="entry name" value="Ureohydrolase domain"/>
    <property type="match status" value="1"/>
</dbReference>
<evidence type="ECO:0000313" key="8">
    <source>
        <dbReference type="Proteomes" id="UP000255091"/>
    </source>
</evidence>
<dbReference type="InterPro" id="IPR006035">
    <property type="entry name" value="Ureohydrolase"/>
</dbReference>
<dbReference type="GO" id="GO:0019556">
    <property type="term" value="P:L-histidine catabolic process to glutamate and formamide"/>
    <property type="evidence" value="ECO:0007669"/>
    <property type="project" value="UniProtKB-UniRule"/>
</dbReference>
<dbReference type="GO" id="GO:0033389">
    <property type="term" value="P:putrescine biosynthetic process from arginine, via agmatine"/>
    <property type="evidence" value="ECO:0007669"/>
    <property type="project" value="TreeGrafter"/>
</dbReference>
<organism evidence="7 8">
    <name type="scientific">Staphylococcus aureus</name>
    <dbReference type="NCBI Taxonomy" id="1280"/>
    <lineage>
        <taxon>Bacteria</taxon>
        <taxon>Bacillati</taxon>
        <taxon>Bacillota</taxon>
        <taxon>Bacilli</taxon>
        <taxon>Bacillales</taxon>
        <taxon>Staphylococcaceae</taxon>
        <taxon>Staphylococcus</taxon>
    </lineage>
</organism>
<dbReference type="NCBIfam" id="TIGR01227">
    <property type="entry name" value="hutG"/>
    <property type="match status" value="1"/>
</dbReference>
<dbReference type="PANTHER" id="PTHR11358:SF35">
    <property type="entry name" value="FORMIMIDOYLGLUTAMASE"/>
    <property type="match status" value="1"/>
</dbReference>
<dbReference type="SUPFAM" id="SSF52768">
    <property type="entry name" value="Arginase/deacetylase"/>
    <property type="match status" value="1"/>
</dbReference>
<dbReference type="EMBL" id="UHAP01000001">
    <property type="protein sequence ID" value="SUK59933.1"/>
    <property type="molecule type" value="Genomic_DNA"/>
</dbReference>
<dbReference type="CDD" id="cd09988">
    <property type="entry name" value="Formimidoylglutamase"/>
    <property type="match status" value="1"/>
</dbReference>
<accession>A0A380DXT2</accession>
<dbReference type="GO" id="GO:0050415">
    <property type="term" value="F:formimidoylglutamase activity"/>
    <property type="evidence" value="ECO:0007669"/>
    <property type="project" value="UniProtKB-UniRule"/>
</dbReference>
<sequence length="213" mass="23744">MYKQGEPNLWTGRLDSETDPKKFRHFQTVTFEDLSKLEKSSRPSGVGILGYAVDEGVALNKGRIGAKEGPDAIKQAFAGLPDLNQCETLVDYGNVYHDHEELIDTQKEFAMLAAKSIANHRQTFLLGGGHDIAYAQYLATRKVYPTQSIGVINIDAHFDTRAEQQSTSGTSFRQILEEDENTDYLVLGIAQGGNTQSLFDYAKEKKIDYVFGR</sequence>
<dbReference type="EC" id="3.5.3.8" evidence="5"/>
<dbReference type="InterPro" id="IPR023696">
    <property type="entry name" value="Ureohydrolase_dom_sf"/>
</dbReference>
<dbReference type="GO" id="GO:0008783">
    <property type="term" value="F:agmatinase activity"/>
    <property type="evidence" value="ECO:0007669"/>
    <property type="project" value="TreeGrafter"/>
</dbReference>
<keyword evidence="4" id="KW-0464">Manganese</keyword>
<evidence type="ECO:0000256" key="2">
    <source>
        <dbReference type="ARBA" id="ARBA00022801"/>
    </source>
</evidence>
<dbReference type="Proteomes" id="UP000255091">
    <property type="component" value="Unassembled WGS sequence"/>
</dbReference>
<dbReference type="GO" id="GO:0046872">
    <property type="term" value="F:metal ion binding"/>
    <property type="evidence" value="ECO:0007669"/>
    <property type="project" value="UniProtKB-KW"/>
</dbReference>
<name>A0A380DXT2_STAAU</name>
<protein>
    <recommendedName>
        <fullName evidence="5">Formimidoylglutamase</fullName>
        <ecNumber evidence="5">3.5.3.8</ecNumber>
    </recommendedName>
</protein>
<dbReference type="InterPro" id="IPR005923">
    <property type="entry name" value="HutG"/>
</dbReference>
<evidence type="ECO:0000256" key="3">
    <source>
        <dbReference type="ARBA" id="ARBA00022808"/>
    </source>
</evidence>
<dbReference type="Pfam" id="PF00491">
    <property type="entry name" value="Arginase"/>
    <property type="match status" value="1"/>
</dbReference>
<evidence type="ECO:0000256" key="6">
    <source>
        <dbReference type="PROSITE-ProRule" id="PRU00742"/>
    </source>
</evidence>
<evidence type="ECO:0000256" key="5">
    <source>
        <dbReference type="NCBIfam" id="TIGR01227"/>
    </source>
</evidence>
<evidence type="ECO:0000256" key="1">
    <source>
        <dbReference type="ARBA" id="ARBA00022723"/>
    </source>
</evidence>
<proteinExistence type="inferred from homology"/>
<keyword evidence="2 7" id="KW-0378">Hydrolase</keyword>
<evidence type="ECO:0000313" key="7">
    <source>
        <dbReference type="EMBL" id="SUK59933.1"/>
    </source>
</evidence>
<keyword evidence="1" id="KW-0479">Metal-binding</keyword>
<gene>
    <name evidence="7" type="primary">hutG_2</name>
    <name evidence="7" type="ORF">NCTC6133_03140</name>
</gene>
<keyword evidence="3" id="KW-0369">Histidine metabolism</keyword>
<reference evidence="7 8" key="1">
    <citation type="submission" date="2018-06" db="EMBL/GenBank/DDBJ databases">
        <authorList>
            <consortium name="Pathogen Informatics"/>
            <person name="Doyle S."/>
        </authorList>
    </citation>
    <scope>NUCLEOTIDE SEQUENCE [LARGE SCALE GENOMIC DNA]</scope>
    <source>
        <strain evidence="7 8">NCTC6133</strain>
    </source>
</reference>
<dbReference type="PROSITE" id="PS51409">
    <property type="entry name" value="ARGINASE_2"/>
    <property type="match status" value="1"/>
</dbReference>
<evidence type="ECO:0000256" key="4">
    <source>
        <dbReference type="ARBA" id="ARBA00023211"/>
    </source>
</evidence>
<comment type="similarity">
    <text evidence="6">Belongs to the arginase family.</text>
</comment>
<dbReference type="AlphaFoldDB" id="A0A380DXT2"/>